<dbReference type="InterPro" id="IPR001451">
    <property type="entry name" value="Hexapep"/>
</dbReference>
<name>A0A7M1KII0_9PSED</name>
<dbReference type="PANTHER" id="PTHR43300">
    <property type="entry name" value="ACETYLTRANSFERASE"/>
    <property type="match status" value="1"/>
</dbReference>
<evidence type="ECO:0000256" key="1">
    <source>
        <dbReference type="ARBA" id="ARBA00007274"/>
    </source>
</evidence>
<dbReference type="EMBL" id="CP063073">
    <property type="protein sequence ID" value="QOQ76023.1"/>
    <property type="molecule type" value="Genomic_DNA"/>
</dbReference>
<feature type="domain" description="PglD N-terminal" evidence="4">
    <location>
        <begin position="7"/>
        <end position="75"/>
    </location>
</feature>
<dbReference type="PANTHER" id="PTHR43300:SF7">
    <property type="entry name" value="UDP-N-ACETYLBACILLOSAMINE N-ACETYLTRANSFERASE"/>
    <property type="match status" value="1"/>
</dbReference>
<dbReference type="Gene3D" id="3.40.50.20">
    <property type="match status" value="1"/>
</dbReference>
<organism evidence="5 6">
    <name type="scientific">Pseudomonas poae</name>
    <dbReference type="NCBI Taxonomy" id="200451"/>
    <lineage>
        <taxon>Bacteria</taxon>
        <taxon>Pseudomonadati</taxon>
        <taxon>Pseudomonadota</taxon>
        <taxon>Gammaproteobacteria</taxon>
        <taxon>Pseudomonadales</taxon>
        <taxon>Pseudomonadaceae</taxon>
        <taxon>Pseudomonas</taxon>
    </lineage>
</organism>
<comment type="similarity">
    <text evidence="1">Belongs to the transferase hexapeptide repeat family.</text>
</comment>
<accession>A0A7M1KII0</accession>
<dbReference type="GO" id="GO:0016740">
    <property type="term" value="F:transferase activity"/>
    <property type="evidence" value="ECO:0007669"/>
    <property type="project" value="UniProtKB-KW"/>
</dbReference>
<feature type="site" description="Increases basicity of active site His" evidence="2">
    <location>
        <position position="136"/>
    </location>
</feature>
<feature type="active site" description="Proton acceptor" evidence="2">
    <location>
        <position position="135"/>
    </location>
</feature>
<dbReference type="Proteomes" id="UP000594923">
    <property type="component" value="Chromosome"/>
</dbReference>
<dbReference type="AlphaFoldDB" id="A0A7M1KII0"/>
<dbReference type="CDD" id="cd03360">
    <property type="entry name" value="LbH_AT_putative"/>
    <property type="match status" value="1"/>
</dbReference>
<dbReference type="SUPFAM" id="SSF51161">
    <property type="entry name" value="Trimeric LpxA-like enzymes"/>
    <property type="match status" value="1"/>
</dbReference>
<sequence length="212" mass="21825">MHPLEGLLILGCGGHARAVADVALALGVKHLCFVDHQARPDETCGAFPVRRSWDEDLSQGWSVMPASGDGARRQAQCDWVEKRGWPLATLVSPTATIGFGSTLGAGTFVGHHAHVGPLASVGMGCVVNTGAIVEHESTIGDFTHISINAAVAGRCHVGQLCFIGAGSTVIDGVKIADGVTLGAGACAHRDLAEPGVYVGVPTRKLIKCSLAC</sequence>
<dbReference type="Pfam" id="PF14602">
    <property type="entry name" value="Hexapep_2"/>
    <property type="match status" value="1"/>
</dbReference>
<evidence type="ECO:0000256" key="3">
    <source>
        <dbReference type="PIRSR" id="PIRSR620019-2"/>
    </source>
</evidence>
<protein>
    <submittedName>
        <fullName evidence="5">Acetyltransferase</fullName>
    </submittedName>
</protein>
<dbReference type="RefSeq" id="WP_197627173.1">
    <property type="nucleotide sequence ID" value="NZ_CP063073.1"/>
</dbReference>
<evidence type="ECO:0000256" key="2">
    <source>
        <dbReference type="PIRSR" id="PIRSR620019-1"/>
    </source>
</evidence>
<keyword evidence="5" id="KW-0808">Transferase</keyword>
<dbReference type="NCBIfam" id="TIGR03570">
    <property type="entry name" value="NeuD_NnaD"/>
    <property type="match status" value="1"/>
</dbReference>
<evidence type="ECO:0000313" key="5">
    <source>
        <dbReference type="EMBL" id="QOQ76023.1"/>
    </source>
</evidence>
<dbReference type="Pfam" id="PF17836">
    <property type="entry name" value="PglD_N"/>
    <property type="match status" value="1"/>
</dbReference>
<gene>
    <name evidence="5" type="ORF">IMF22_02800</name>
</gene>
<dbReference type="InterPro" id="IPR011004">
    <property type="entry name" value="Trimer_LpxA-like_sf"/>
</dbReference>
<evidence type="ECO:0000313" key="6">
    <source>
        <dbReference type="Proteomes" id="UP000594923"/>
    </source>
</evidence>
<reference evidence="5 6" key="1">
    <citation type="submission" date="2020-10" db="EMBL/GenBank/DDBJ databases">
        <title>High quality whole genome sequence of Pseudomonas poae PMA22.</title>
        <authorList>
            <person name="Hernandez J.G."/>
            <person name="Rodriguez P."/>
            <person name="Cuevas C."/>
            <person name="de la Calle F."/>
            <person name="Galan B."/>
            <person name="Garcia J.L."/>
        </authorList>
    </citation>
    <scope>NUCLEOTIDE SEQUENCE [LARGE SCALE GENOMIC DNA]</scope>
    <source>
        <strain evidence="5 6">PMA22</strain>
    </source>
</reference>
<feature type="binding site" evidence="3">
    <location>
        <position position="68"/>
    </location>
    <ligand>
        <name>substrate</name>
    </ligand>
</feature>
<dbReference type="InterPro" id="IPR020019">
    <property type="entry name" value="AcTrfase_PglD-like"/>
</dbReference>
<feature type="binding site" evidence="3">
    <location>
        <position position="144"/>
    </location>
    <ligand>
        <name>acetyl-CoA</name>
        <dbReference type="ChEBI" id="CHEBI:57288"/>
    </ligand>
</feature>
<dbReference type="InterPro" id="IPR050179">
    <property type="entry name" value="Trans_hexapeptide_repeat"/>
</dbReference>
<evidence type="ECO:0000259" key="4">
    <source>
        <dbReference type="Pfam" id="PF17836"/>
    </source>
</evidence>
<proteinExistence type="inferred from homology"/>
<dbReference type="InterPro" id="IPR041561">
    <property type="entry name" value="PglD_N"/>
</dbReference>
<dbReference type="Gene3D" id="2.160.10.10">
    <property type="entry name" value="Hexapeptide repeat proteins"/>
    <property type="match status" value="1"/>
</dbReference>